<dbReference type="PANTHER" id="PTHR12526">
    <property type="entry name" value="GLYCOSYLTRANSFERASE"/>
    <property type="match status" value="1"/>
</dbReference>
<organism evidence="3 4">
    <name type="scientific">Parablautia muri</name>
    <dbReference type="NCBI Taxonomy" id="2320879"/>
    <lineage>
        <taxon>Bacteria</taxon>
        <taxon>Bacillati</taxon>
        <taxon>Bacillota</taxon>
        <taxon>Clostridia</taxon>
        <taxon>Lachnospirales</taxon>
        <taxon>Lachnospiraceae</taxon>
        <taxon>Parablautia</taxon>
    </lineage>
</organism>
<dbReference type="AlphaFoldDB" id="A0A9X5BCG1"/>
<name>A0A9X5BCG1_9FIRM</name>
<dbReference type="EMBL" id="QZDT01000001">
    <property type="protein sequence ID" value="NBJ91290.1"/>
    <property type="molecule type" value="Genomic_DNA"/>
</dbReference>
<dbReference type="SUPFAM" id="SSF53756">
    <property type="entry name" value="UDP-Glycosyltransferase/glycogen phosphorylase"/>
    <property type="match status" value="1"/>
</dbReference>
<dbReference type="PANTHER" id="PTHR12526:SF630">
    <property type="entry name" value="GLYCOSYLTRANSFERASE"/>
    <property type="match status" value="1"/>
</dbReference>
<dbReference type="InterPro" id="IPR028098">
    <property type="entry name" value="Glyco_trans_4-like_N"/>
</dbReference>
<accession>A0A9X5BCG1</accession>
<keyword evidence="4" id="KW-1185">Reference proteome</keyword>
<comment type="caution">
    <text evidence="3">The sequence shown here is derived from an EMBL/GenBank/DDBJ whole genome shotgun (WGS) entry which is preliminary data.</text>
</comment>
<dbReference type="Pfam" id="PF00534">
    <property type="entry name" value="Glycos_transf_1"/>
    <property type="match status" value="1"/>
</dbReference>
<dbReference type="Gene3D" id="3.40.50.2000">
    <property type="entry name" value="Glycogen Phosphorylase B"/>
    <property type="match status" value="2"/>
</dbReference>
<evidence type="ECO:0000313" key="4">
    <source>
        <dbReference type="Proteomes" id="UP001154420"/>
    </source>
</evidence>
<sequence length="371" mass="42415">MRFMMEKQIHIAMLIGALTKGGAERVLVNLADYFAEKGYRVTMVTQYQKENEYLLNEKVKRVISDISQEETTGNRLVNFKRRFRKLRNIWKAERPDVILSFIGKNNMMAILTSRFLRIPVAVSVRAEPKEEYYHTWMRFMARCLFAWADGVILQTRRCFDFFPEKVRRKAIILQNPVSAVFFRERYEGVREKTIVAVGRVDENKNHEMIIRAFAEIAQEFSDYKLIIYGDGECRKKLMELVEEKKLSEQVLLPGSIDNVADAIYKAHIFVLSSNSEGVPNTLIEAMVMGLAVISTDCPCGGPADLIENGKNGILTPVGDIASMREHLRSLLADTQMADKLGIAAAGMAKTYRPEHVYGGWEKFLLSLLKNR</sequence>
<dbReference type="Pfam" id="PF13439">
    <property type="entry name" value="Glyco_transf_4"/>
    <property type="match status" value="1"/>
</dbReference>
<dbReference type="GO" id="GO:0016757">
    <property type="term" value="F:glycosyltransferase activity"/>
    <property type="evidence" value="ECO:0007669"/>
    <property type="project" value="InterPro"/>
</dbReference>
<feature type="domain" description="Glycosyltransferase subfamily 4-like N-terminal" evidence="2">
    <location>
        <begin position="21"/>
        <end position="158"/>
    </location>
</feature>
<protein>
    <submittedName>
        <fullName evidence="3">Glycosyltransferase family 4 protein</fullName>
    </submittedName>
</protein>
<evidence type="ECO:0000259" key="1">
    <source>
        <dbReference type="Pfam" id="PF00534"/>
    </source>
</evidence>
<gene>
    <name evidence="3" type="ORF">D5281_01495</name>
</gene>
<evidence type="ECO:0000313" key="3">
    <source>
        <dbReference type="EMBL" id="NBJ91290.1"/>
    </source>
</evidence>
<dbReference type="InterPro" id="IPR001296">
    <property type="entry name" value="Glyco_trans_1"/>
</dbReference>
<proteinExistence type="predicted"/>
<feature type="domain" description="Glycosyl transferase family 1" evidence="1">
    <location>
        <begin position="190"/>
        <end position="344"/>
    </location>
</feature>
<evidence type="ECO:0000259" key="2">
    <source>
        <dbReference type="Pfam" id="PF13439"/>
    </source>
</evidence>
<dbReference type="OrthoDB" id="9787617at2"/>
<dbReference type="Proteomes" id="UP001154420">
    <property type="component" value="Unassembled WGS sequence"/>
</dbReference>
<reference evidence="3" key="1">
    <citation type="submission" date="2018-09" db="EMBL/GenBank/DDBJ databases">
        <title>Murine metabolic-syndrome-specific gut microbial biobank.</title>
        <authorList>
            <person name="Liu C."/>
        </authorList>
    </citation>
    <scope>NUCLEOTIDE SEQUENCE</scope>
    <source>
        <strain evidence="3">D42-62</strain>
    </source>
</reference>